<feature type="domain" description="Flagellin C-terminal" evidence="6">
    <location>
        <begin position="191"/>
        <end position="276"/>
    </location>
</feature>
<dbReference type="Gene3D" id="6.10.10.10">
    <property type="entry name" value="Flagellar export chaperone, C-terminal domain"/>
    <property type="match status" value="1"/>
</dbReference>
<dbReference type="SUPFAM" id="SSF64518">
    <property type="entry name" value="Phase 1 flagellin"/>
    <property type="match status" value="1"/>
</dbReference>
<dbReference type="Proteomes" id="UP000075799">
    <property type="component" value="Unassembled WGS sequence"/>
</dbReference>
<evidence type="ECO:0000259" key="6">
    <source>
        <dbReference type="Pfam" id="PF00700"/>
    </source>
</evidence>
<evidence type="ECO:0000313" key="8">
    <source>
        <dbReference type="EMBL" id="KYG69434.1"/>
    </source>
</evidence>
<protein>
    <recommendedName>
        <fullName evidence="3">Flagellin</fullName>
    </recommendedName>
</protein>
<dbReference type="InterPro" id="IPR046358">
    <property type="entry name" value="Flagellin_C"/>
</dbReference>
<comment type="similarity">
    <text evidence="1 3">Belongs to the bacterial flagellin family.</text>
</comment>
<evidence type="ECO:0000313" key="9">
    <source>
        <dbReference type="Proteomes" id="UP000075391"/>
    </source>
</evidence>
<dbReference type="PANTHER" id="PTHR42792">
    <property type="entry name" value="FLAGELLIN"/>
    <property type="match status" value="1"/>
</dbReference>
<dbReference type="AlphaFoldDB" id="A0A150WIK1"/>
<evidence type="ECO:0000256" key="2">
    <source>
        <dbReference type="ARBA" id="ARBA00023143"/>
    </source>
</evidence>
<dbReference type="EMBL" id="LUKD01000001">
    <property type="protein sequence ID" value="KYG69434.1"/>
    <property type="molecule type" value="Genomic_DNA"/>
</dbReference>
<evidence type="ECO:0000313" key="7">
    <source>
        <dbReference type="EMBL" id="KYG63319.1"/>
    </source>
</evidence>
<proteinExistence type="inferred from homology"/>
<evidence type="ECO:0000256" key="1">
    <source>
        <dbReference type="ARBA" id="ARBA00005709"/>
    </source>
</evidence>
<keyword evidence="3" id="KW-0964">Secreted</keyword>
<comment type="caution">
    <text evidence="7">The sequence shown here is derived from an EMBL/GenBank/DDBJ whole genome shotgun (WGS) entry which is preliminary data.</text>
</comment>
<dbReference type="PRINTS" id="PR00207">
    <property type="entry name" value="FLAGELLIN"/>
</dbReference>
<accession>A0A150WIK1</accession>
<keyword evidence="7" id="KW-0282">Flagellum</keyword>
<feature type="domain" description="Flagellin N-terminal" evidence="5">
    <location>
        <begin position="5"/>
        <end position="141"/>
    </location>
</feature>
<dbReference type="EMBL" id="LUKF01000014">
    <property type="protein sequence ID" value="KYG63319.1"/>
    <property type="molecule type" value="Genomic_DNA"/>
</dbReference>
<name>A0A150WIK1_BDEBC</name>
<reference evidence="9 10" key="1">
    <citation type="submission" date="2016-03" db="EMBL/GenBank/DDBJ databases">
        <authorList>
            <person name="Ploux O."/>
        </authorList>
    </citation>
    <scope>NUCLEOTIDE SEQUENCE [LARGE SCALE GENOMIC DNA]</scope>
    <source>
        <strain evidence="7 9">BER2</strain>
        <strain evidence="8 10">EC13</strain>
    </source>
</reference>
<gene>
    <name evidence="7" type="ORF">AZI85_04615</name>
    <name evidence="8" type="ORF">AZI87_09645</name>
</gene>
<dbReference type="InterPro" id="IPR001029">
    <property type="entry name" value="Flagellin_N"/>
</dbReference>
<evidence type="ECO:0000259" key="5">
    <source>
        <dbReference type="Pfam" id="PF00669"/>
    </source>
</evidence>
<keyword evidence="7" id="KW-0969">Cilium</keyword>
<dbReference type="Pfam" id="PF00700">
    <property type="entry name" value="Flagellin_C"/>
    <property type="match status" value="1"/>
</dbReference>
<comment type="function">
    <text evidence="3">Flagellin is the subunit protein which polymerizes to form the filaments of bacterial flagella.</text>
</comment>
<dbReference type="GO" id="GO:0005576">
    <property type="term" value="C:extracellular region"/>
    <property type="evidence" value="ECO:0007669"/>
    <property type="project" value="UniProtKB-SubCell"/>
</dbReference>
<dbReference type="Pfam" id="PF00669">
    <property type="entry name" value="Flagellin_N"/>
    <property type="match status" value="1"/>
</dbReference>
<feature type="coiled-coil region" evidence="4">
    <location>
        <begin position="187"/>
        <end position="214"/>
    </location>
</feature>
<dbReference type="InterPro" id="IPR001492">
    <property type="entry name" value="Flagellin"/>
</dbReference>
<dbReference type="GO" id="GO:0009288">
    <property type="term" value="C:bacterial-type flagellum"/>
    <property type="evidence" value="ECO:0007669"/>
    <property type="project" value="UniProtKB-SubCell"/>
</dbReference>
<organism evidence="7 9">
    <name type="scientific">Bdellovibrio bacteriovorus</name>
    <dbReference type="NCBI Taxonomy" id="959"/>
    <lineage>
        <taxon>Bacteria</taxon>
        <taxon>Pseudomonadati</taxon>
        <taxon>Bdellovibrionota</taxon>
        <taxon>Bdellovibrionia</taxon>
        <taxon>Bdellovibrionales</taxon>
        <taxon>Pseudobdellovibrionaceae</taxon>
        <taxon>Bdellovibrio</taxon>
    </lineage>
</organism>
<keyword evidence="2 3" id="KW-0975">Bacterial flagellum</keyword>
<evidence type="ECO:0000256" key="3">
    <source>
        <dbReference type="RuleBase" id="RU362073"/>
    </source>
</evidence>
<dbReference type="Proteomes" id="UP000075391">
    <property type="component" value="Unassembled WGS sequence"/>
</dbReference>
<sequence>MGMRISTNVSAINAQRTMITSQRSIGKSMEQLSSGSRINKAADDAAGLAISENLKSQIRSLSQAGRNANDGISMVQTAEGGLSEISNILTRMRELGVQASSDTVGDTERGFLDKEVQQLKAEAQRITQTTKFGTTKLLDGSGDKFDFQVGINNNEEADRISFNAGETDSTIAALGIDSFDFSSKAGAQEALELVDKAQSQVNGYRANLGALQNRLQSTVDNLGVQHENISAANSRIRDTDVAAASAESTRNSVLLQANTAVLAQANAMPNSALRLIG</sequence>
<comment type="subcellular location">
    <subcellularLocation>
        <location evidence="3">Secreted</location>
    </subcellularLocation>
    <subcellularLocation>
        <location evidence="3">Bacterial flagellum</location>
    </subcellularLocation>
</comment>
<keyword evidence="4" id="KW-0175">Coiled coil</keyword>
<keyword evidence="7" id="KW-0966">Cell projection</keyword>
<evidence type="ECO:0000256" key="4">
    <source>
        <dbReference type="SAM" id="Coils"/>
    </source>
</evidence>
<dbReference type="GO" id="GO:0005198">
    <property type="term" value="F:structural molecule activity"/>
    <property type="evidence" value="ECO:0007669"/>
    <property type="project" value="UniProtKB-UniRule"/>
</dbReference>
<dbReference type="PANTHER" id="PTHR42792:SF2">
    <property type="entry name" value="FLAGELLIN"/>
    <property type="match status" value="1"/>
</dbReference>
<dbReference type="RefSeq" id="WP_063206326.1">
    <property type="nucleotide sequence ID" value="NZ_CP168967.1"/>
</dbReference>
<dbReference type="Gene3D" id="1.20.1330.10">
    <property type="entry name" value="f41 fragment of flagellin, N-terminal domain"/>
    <property type="match status" value="1"/>
</dbReference>
<dbReference type="OrthoDB" id="9789525at2"/>
<dbReference type="InterPro" id="IPR042187">
    <property type="entry name" value="Flagellin_C_sub2"/>
</dbReference>
<evidence type="ECO:0000313" key="10">
    <source>
        <dbReference type="Proteomes" id="UP000075799"/>
    </source>
</evidence>